<evidence type="ECO:0000256" key="2">
    <source>
        <dbReference type="SAM" id="SignalP"/>
    </source>
</evidence>
<name>A0A3B6PDG8_WHEAT</name>
<dbReference type="OMA" id="MYIPNAS"/>
<keyword evidence="4" id="KW-1185">Reference proteome</keyword>
<dbReference type="Gramene" id="TraesLAC6B03G03379480.1">
    <property type="protein sequence ID" value="TraesLAC6B03G03379480.1.CDS1"/>
    <property type="gene ID" value="TraesLAC6B03G03379480"/>
</dbReference>
<reference evidence="3" key="1">
    <citation type="submission" date="2018-08" db="EMBL/GenBank/DDBJ databases">
        <authorList>
            <person name="Rossello M."/>
        </authorList>
    </citation>
    <scope>NUCLEOTIDE SEQUENCE [LARGE SCALE GENOMIC DNA]</scope>
    <source>
        <strain evidence="3">cv. Chinese Spring</strain>
    </source>
</reference>
<feature type="region of interest" description="Disordered" evidence="1">
    <location>
        <begin position="260"/>
        <end position="286"/>
    </location>
</feature>
<dbReference type="Gramene" id="TraesLDM6B03G03429340.1">
    <property type="protein sequence ID" value="TraesLDM6B03G03429340.1.CDS1"/>
    <property type="gene ID" value="TraesLDM6B03G03429340"/>
</dbReference>
<proteinExistence type="predicted"/>
<dbReference type="EnsemblPlants" id="TraesCS6B02G029200.1">
    <property type="protein sequence ID" value="TraesCS6B02G029200.1.cds1"/>
    <property type="gene ID" value="TraesCS6B02G029200"/>
</dbReference>
<dbReference type="Proteomes" id="UP000019116">
    <property type="component" value="Chromosome 6B"/>
</dbReference>
<evidence type="ECO:0000313" key="3">
    <source>
        <dbReference type="EnsemblPlants" id="TraesCS6B02G029200.1.cds1"/>
    </source>
</evidence>
<dbReference type="Gramene" id="TraesSYM6B03G03373180.1">
    <property type="protein sequence ID" value="TraesSYM6B03G03373180.1.CDS1"/>
    <property type="gene ID" value="TraesSYM6B03G03373180"/>
</dbReference>
<dbReference type="Gramene" id="TraesCLE_scaffold_046474_01G000200.1">
    <property type="protein sequence ID" value="TraesCLE_scaffold_046474_01G000200.1"/>
    <property type="gene ID" value="TraesCLE_scaffold_046474_01G000200"/>
</dbReference>
<feature type="signal peptide" evidence="2">
    <location>
        <begin position="1"/>
        <end position="21"/>
    </location>
</feature>
<reference evidence="3" key="2">
    <citation type="submission" date="2018-10" db="UniProtKB">
        <authorList>
            <consortium name="EnsemblPlants"/>
        </authorList>
    </citation>
    <scope>IDENTIFICATION</scope>
</reference>
<feature type="chain" id="PRO_5043178659" evidence="2">
    <location>
        <begin position="22"/>
        <end position="302"/>
    </location>
</feature>
<evidence type="ECO:0000313" key="4">
    <source>
        <dbReference type="Proteomes" id="UP000019116"/>
    </source>
</evidence>
<feature type="compositionally biased region" description="Low complexity" evidence="1">
    <location>
        <begin position="219"/>
        <end position="238"/>
    </location>
</feature>
<protein>
    <submittedName>
        <fullName evidence="3">Uncharacterized protein</fullName>
    </submittedName>
</protein>
<sequence length="302" mass="30458">MANGKNVVAMLFLTTIVAVAATRPADTYGAAEENTLKMATPSRKGVDATLAATRVVAAEKSIKKAESATTSEEAAAAKQDGAKSASAALKYNAISQQATGKGSSISPGRKEAAGTLAATQYATTEKSIKKAETATTPEKAVAAKRDAAKSADDALKYGAISRKAAGTSSSTSPNRKEATTDLAAMHTAAGKMITKKAETATTPEEAVAAKRAAAKSTAAASKYGVISQQAAGTSSSTSPNRKEAVGTLADARIAAAEKSIKKAETATRPEEAAPAKKDAAKSEADAMKYGAISQQAANKNGA</sequence>
<dbReference type="Gramene" id="TraesCS6B02G029200.1">
    <property type="protein sequence ID" value="TraesCS6B02G029200.1.cds1"/>
    <property type="gene ID" value="TraesCS6B02G029200"/>
</dbReference>
<dbReference type="Gramene" id="TraesCS6B03G0065400.1">
    <property type="protein sequence ID" value="TraesCS6B03G0065400.1.CDS1"/>
    <property type="gene ID" value="TraesCS6B03G0065400"/>
</dbReference>
<evidence type="ECO:0000256" key="1">
    <source>
        <dbReference type="SAM" id="MobiDB-lite"/>
    </source>
</evidence>
<gene>
    <name evidence="3" type="primary">LOC123133186</name>
</gene>
<dbReference type="Gramene" id="TraesJAG6B03G03417740.1">
    <property type="protein sequence ID" value="TraesJAG6B03G03417740.1.CDS1"/>
    <property type="gene ID" value="TraesJAG6B03G03417740"/>
</dbReference>
<keyword evidence="2" id="KW-0732">Signal</keyword>
<feature type="region of interest" description="Disordered" evidence="1">
    <location>
        <begin position="126"/>
        <end position="147"/>
    </location>
</feature>
<dbReference type="Gramene" id="TraesROB_scaffold_008136_01G000200.1">
    <property type="protein sequence ID" value="TraesROB_scaffold_008136_01G000200.1"/>
    <property type="gene ID" value="TraesROB_scaffold_008136_01G000200"/>
</dbReference>
<dbReference type="AlphaFoldDB" id="A0A3B6PDG8"/>
<organism evidence="3">
    <name type="scientific">Triticum aestivum</name>
    <name type="common">Wheat</name>
    <dbReference type="NCBI Taxonomy" id="4565"/>
    <lineage>
        <taxon>Eukaryota</taxon>
        <taxon>Viridiplantae</taxon>
        <taxon>Streptophyta</taxon>
        <taxon>Embryophyta</taxon>
        <taxon>Tracheophyta</taxon>
        <taxon>Spermatophyta</taxon>
        <taxon>Magnoliopsida</taxon>
        <taxon>Liliopsida</taxon>
        <taxon>Poales</taxon>
        <taxon>Poaceae</taxon>
        <taxon>BOP clade</taxon>
        <taxon>Pooideae</taxon>
        <taxon>Triticodae</taxon>
        <taxon>Triticeae</taxon>
        <taxon>Triticinae</taxon>
        <taxon>Triticum</taxon>
    </lineage>
</organism>
<dbReference type="Gramene" id="TraesCAD_scaffold_011345_01G000200.1">
    <property type="protein sequence ID" value="TraesCAD_scaffold_011345_01G000200.1"/>
    <property type="gene ID" value="TraesCAD_scaffold_011345_01G000200"/>
</dbReference>
<dbReference type="Gramene" id="TraesJUL6B03G03453230.1">
    <property type="protein sequence ID" value="TraesJUL6B03G03453230.1.CDS1"/>
    <property type="gene ID" value="TraesJUL6B03G03453230"/>
</dbReference>
<accession>A0A3B6PDG8</accession>
<dbReference type="Gramene" id="TraesARI6B03G03384340.1">
    <property type="protein sequence ID" value="TraesARI6B03G03384340.1.CDS1"/>
    <property type="gene ID" value="TraesARI6B03G03384340"/>
</dbReference>
<dbReference type="OrthoDB" id="717662at2759"/>
<dbReference type="Gramene" id="TraesPARA_EIv1.0_1999210.1">
    <property type="protein sequence ID" value="TraesPARA_EIv1.0_1999210.1.CDS1"/>
    <property type="gene ID" value="TraesPARA_EIv1.0_1999210"/>
</dbReference>
<feature type="region of interest" description="Disordered" evidence="1">
    <location>
        <begin position="219"/>
        <end position="245"/>
    </location>
</feature>